<gene>
    <name evidence="1" type="ORF">RSOL_495880</name>
</gene>
<dbReference type="EMBL" id="JATN01000312">
    <property type="protein sequence ID" value="EUC65029.1"/>
    <property type="molecule type" value="Genomic_DNA"/>
</dbReference>
<proteinExistence type="predicted"/>
<dbReference type="Proteomes" id="UP000030108">
    <property type="component" value="Unassembled WGS sequence"/>
</dbReference>
<organism evidence="1 2">
    <name type="scientific">Rhizoctonia solani AG-3 Rhs1AP</name>
    <dbReference type="NCBI Taxonomy" id="1086054"/>
    <lineage>
        <taxon>Eukaryota</taxon>
        <taxon>Fungi</taxon>
        <taxon>Dikarya</taxon>
        <taxon>Basidiomycota</taxon>
        <taxon>Agaricomycotina</taxon>
        <taxon>Agaricomycetes</taxon>
        <taxon>Cantharellales</taxon>
        <taxon>Ceratobasidiaceae</taxon>
        <taxon>Rhizoctonia</taxon>
    </lineage>
</organism>
<dbReference type="OrthoDB" id="3250044at2759"/>
<evidence type="ECO:0000313" key="1">
    <source>
        <dbReference type="EMBL" id="EUC65029.1"/>
    </source>
</evidence>
<reference evidence="2" key="1">
    <citation type="journal article" date="2014" name="Genome Announc.">
        <title>Draft genome sequence of the plant-pathogenic soil fungus Rhizoctonia solani anastomosis group 3 strain Rhs1AP.</title>
        <authorList>
            <person name="Cubeta M.A."/>
            <person name="Thomas E."/>
            <person name="Dean R.A."/>
            <person name="Jabaji S."/>
            <person name="Neate S.M."/>
            <person name="Tavantzis S."/>
            <person name="Toda T."/>
            <person name="Vilgalys R."/>
            <person name="Bharathan N."/>
            <person name="Fedorova-Abrams N."/>
            <person name="Pakala S.B."/>
            <person name="Pakala S.M."/>
            <person name="Zafar N."/>
            <person name="Joardar V."/>
            <person name="Losada L."/>
            <person name="Nierman W.C."/>
        </authorList>
    </citation>
    <scope>NUCLEOTIDE SEQUENCE [LARGE SCALE GENOMIC DNA]</scope>
    <source>
        <strain evidence="2">AG-3</strain>
    </source>
</reference>
<sequence>MVEELEEHVKNVSRYKFFTKADKRRVTFGNQLQFYPCDMQPGNFKKGAHGEVVPLDFGTSCFMPPCILICAMRKPVSDFACWLSQLSDFERHCADDCRLRAPMRKNKYRLVCLLSFSANSWTPGLTA</sequence>
<name>X8JMW0_9AGAM</name>
<protein>
    <submittedName>
        <fullName evidence="1">Uncharacterized protein</fullName>
    </submittedName>
</protein>
<accession>X8JMW0</accession>
<comment type="caution">
    <text evidence="1">The sequence shown here is derived from an EMBL/GenBank/DDBJ whole genome shotgun (WGS) entry which is preliminary data.</text>
</comment>
<dbReference type="AlphaFoldDB" id="X8JMW0"/>
<evidence type="ECO:0000313" key="2">
    <source>
        <dbReference type="Proteomes" id="UP000030108"/>
    </source>
</evidence>